<proteinExistence type="predicted"/>
<sequence length="196" mass="21781">MDADDITQEILVKACTRADVYNGMSDGELYVSLSREAVAYCARERADYVTRTARYIYTPDEARALLSIAVETLGAEWDAPTKDGYVAAPDAGNVVVSLWDLRAALDELRPDWRDVLVRRAEGETYSAAQREEAQARGWRPVARGEHMKHSRALERLTQILNRTVNRPPGDHDGPGARKAVSNARALATTHDDRDGK</sequence>
<reference evidence="2 3" key="1">
    <citation type="submission" date="2024-09" db="EMBL/GenBank/DDBJ databases">
        <authorList>
            <person name="Sun Q."/>
            <person name="Mori K."/>
        </authorList>
    </citation>
    <scope>NUCLEOTIDE SEQUENCE [LARGE SCALE GENOMIC DNA]</scope>
    <source>
        <strain evidence="2 3">JCM 3323</strain>
    </source>
</reference>
<evidence type="ECO:0000313" key="2">
    <source>
        <dbReference type="EMBL" id="MFB9529061.1"/>
    </source>
</evidence>
<dbReference type="Proteomes" id="UP001589646">
    <property type="component" value="Unassembled WGS sequence"/>
</dbReference>
<gene>
    <name evidence="2" type="ORF">ACFFRN_20820</name>
</gene>
<accession>A0ABV5Q0P3</accession>
<dbReference type="RefSeq" id="WP_346128919.1">
    <property type="nucleotide sequence ID" value="NZ_BAAAXC010000015.1"/>
</dbReference>
<evidence type="ECO:0000313" key="3">
    <source>
        <dbReference type="Proteomes" id="UP001589646"/>
    </source>
</evidence>
<evidence type="ECO:0000256" key="1">
    <source>
        <dbReference type="SAM" id="MobiDB-lite"/>
    </source>
</evidence>
<organism evidence="2 3">
    <name type="scientific">Nonomuraea roseola</name>
    <dbReference type="NCBI Taxonomy" id="46179"/>
    <lineage>
        <taxon>Bacteria</taxon>
        <taxon>Bacillati</taxon>
        <taxon>Actinomycetota</taxon>
        <taxon>Actinomycetes</taxon>
        <taxon>Streptosporangiales</taxon>
        <taxon>Streptosporangiaceae</taxon>
        <taxon>Nonomuraea</taxon>
    </lineage>
</organism>
<feature type="region of interest" description="Disordered" evidence="1">
    <location>
        <begin position="163"/>
        <end position="196"/>
    </location>
</feature>
<name>A0ABV5Q0P3_9ACTN</name>
<comment type="caution">
    <text evidence="2">The sequence shown here is derived from an EMBL/GenBank/DDBJ whole genome shotgun (WGS) entry which is preliminary data.</text>
</comment>
<protein>
    <recommendedName>
        <fullName evidence="4">Terminase small subunit</fullName>
    </recommendedName>
</protein>
<keyword evidence="3" id="KW-1185">Reference proteome</keyword>
<dbReference type="EMBL" id="JBHMCE010000006">
    <property type="protein sequence ID" value="MFB9529061.1"/>
    <property type="molecule type" value="Genomic_DNA"/>
</dbReference>
<evidence type="ECO:0008006" key="4">
    <source>
        <dbReference type="Google" id="ProtNLM"/>
    </source>
</evidence>